<dbReference type="InParanoid" id="A0A2K1XCA4"/>
<gene>
    <name evidence="1" type="ORF">POPTR_016G075900</name>
</gene>
<dbReference type="STRING" id="3694.A0A2K1XCA4"/>
<sequence>MDYKLELHAYGIGNHILKIFFQLEVLKNHFLEHEILYCSWIDAAKFLTGAAAVAIPIILRHARMIETAVMFMCFHRESLEDEW</sequence>
<organism evidence="1 2">
    <name type="scientific">Populus trichocarpa</name>
    <name type="common">Western balsam poplar</name>
    <name type="synonym">Populus balsamifera subsp. trichocarpa</name>
    <dbReference type="NCBI Taxonomy" id="3694"/>
    <lineage>
        <taxon>Eukaryota</taxon>
        <taxon>Viridiplantae</taxon>
        <taxon>Streptophyta</taxon>
        <taxon>Embryophyta</taxon>
        <taxon>Tracheophyta</taxon>
        <taxon>Spermatophyta</taxon>
        <taxon>Magnoliopsida</taxon>
        <taxon>eudicotyledons</taxon>
        <taxon>Gunneridae</taxon>
        <taxon>Pentapetalae</taxon>
        <taxon>rosids</taxon>
        <taxon>fabids</taxon>
        <taxon>Malpighiales</taxon>
        <taxon>Salicaceae</taxon>
        <taxon>Saliceae</taxon>
        <taxon>Populus</taxon>
    </lineage>
</organism>
<accession>A0A2K1XCA4</accession>
<dbReference type="Proteomes" id="UP000006729">
    <property type="component" value="Chromosome 16"/>
</dbReference>
<reference evidence="1 2" key="1">
    <citation type="journal article" date="2006" name="Science">
        <title>The genome of black cottonwood, Populus trichocarpa (Torr. &amp; Gray).</title>
        <authorList>
            <person name="Tuskan G.A."/>
            <person name="Difazio S."/>
            <person name="Jansson S."/>
            <person name="Bohlmann J."/>
            <person name="Grigoriev I."/>
            <person name="Hellsten U."/>
            <person name="Putnam N."/>
            <person name="Ralph S."/>
            <person name="Rombauts S."/>
            <person name="Salamov A."/>
            <person name="Schein J."/>
            <person name="Sterck L."/>
            <person name="Aerts A."/>
            <person name="Bhalerao R.R."/>
            <person name="Bhalerao R.P."/>
            <person name="Blaudez D."/>
            <person name="Boerjan W."/>
            <person name="Brun A."/>
            <person name="Brunner A."/>
            <person name="Busov V."/>
            <person name="Campbell M."/>
            <person name="Carlson J."/>
            <person name="Chalot M."/>
            <person name="Chapman J."/>
            <person name="Chen G.L."/>
            <person name="Cooper D."/>
            <person name="Coutinho P.M."/>
            <person name="Couturier J."/>
            <person name="Covert S."/>
            <person name="Cronk Q."/>
            <person name="Cunningham R."/>
            <person name="Davis J."/>
            <person name="Degroeve S."/>
            <person name="Dejardin A."/>
            <person name="Depamphilis C."/>
            <person name="Detter J."/>
            <person name="Dirks B."/>
            <person name="Dubchak I."/>
            <person name="Duplessis S."/>
            <person name="Ehlting J."/>
            <person name="Ellis B."/>
            <person name="Gendler K."/>
            <person name="Goodstein D."/>
            <person name="Gribskov M."/>
            <person name="Grimwood J."/>
            <person name="Groover A."/>
            <person name="Gunter L."/>
            <person name="Hamberger B."/>
            <person name="Heinze B."/>
            <person name="Helariutta Y."/>
            <person name="Henrissat B."/>
            <person name="Holligan D."/>
            <person name="Holt R."/>
            <person name="Huang W."/>
            <person name="Islam-Faridi N."/>
            <person name="Jones S."/>
            <person name="Jones-Rhoades M."/>
            <person name="Jorgensen R."/>
            <person name="Joshi C."/>
            <person name="Kangasjarvi J."/>
            <person name="Karlsson J."/>
            <person name="Kelleher C."/>
            <person name="Kirkpatrick R."/>
            <person name="Kirst M."/>
            <person name="Kohler A."/>
            <person name="Kalluri U."/>
            <person name="Larimer F."/>
            <person name="Leebens-Mack J."/>
            <person name="Leple J.C."/>
            <person name="Locascio P."/>
            <person name="Lou Y."/>
            <person name="Lucas S."/>
            <person name="Martin F."/>
            <person name="Montanini B."/>
            <person name="Napoli C."/>
            <person name="Nelson D.R."/>
            <person name="Nelson C."/>
            <person name="Nieminen K."/>
            <person name="Nilsson O."/>
            <person name="Pereda V."/>
            <person name="Peter G."/>
            <person name="Philippe R."/>
            <person name="Pilate G."/>
            <person name="Poliakov A."/>
            <person name="Razumovskaya J."/>
            <person name="Richardson P."/>
            <person name="Rinaldi C."/>
            <person name="Ritland K."/>
            <person name="Rouze P."/>
            <person name="Ryaboy D."/>
            <person name="Schmutz J."/>
            <person name="Schrader J."/>
            <person name="Segerman B."/>
            <person name="Shin H."/>
            <person name="Siddiqui A."/>
            <person name="Sterky F."/>
            <person name="Terry A."/>
            <person name="Tsai C.J."/>
            <person name="Uberbacher E."/>
            <person name="Unneberg P."/>
            <person name="Vahala J."/>
            <person name="Wall K."/>
            <person name="Wessler S."/>
            <person name="Yang G."/>
            <person name="Yin T."/>
            <person name="Douglas C."/>
            <person name="Marra M."/>
            <person name="Sandberg G."/>
            <person name="Van de Peer Y."/>
            <person name="Rokhsar D."/>
        </authorList>
    </citation>
    <scope>NUCLEOTIDE SEQUENCE [LARGE SCALE GENOMIC DNA]</scope>
    <source>
        <strain evidence="2">cv. Nisqually</strain>
    </source>
</reference>
<protein>
    <submittedName>
        <fullName evidence="1">Uncharacterized protein</fullName>
    </submittedName>
</protein>
<dbReference type="EMBL" id="CM009305">
    <property type="protein sequence ID" value="PNS98418.1"/>
    <property type="molecule type" value="Genomic_DNA"/>
</dbReference>
<evidence type="ECO:0000313" key="2">
    <source>
        <dbReference type="Proteomes" id="UP000006729"/>
    </source>
</evidence>
<evidence type="ECO:0000313" key="1">
    <source>
        <dbReference type="EMBL" id="PNS98418.1"/>
    </source>
</evidence>
<dbReference type="GO" id="GO:0005768">
    <property type="term" value="C:endosome"/>
    <property type="evidence" value="ECO:0000318"/>
    <property type="project" value="GO_Central"/>
</dbReference>
<proteinExistence type="predicted"/>
<dbReference type="AlphaFoldDB" id="A0A2K1XCA4"/>
<keyword evidence="2" id="KW-1185">Reference proteome</keyword>
<name>A0A2K1XCA4_POPTR</name>
<dbReference type="GO" id="GO:0032511">
    <property type="term" value="P:late endosome to vacuole transport via multivesicular body sorting pathway"/>
    <property type="evidence" value="ECO:0000318"/>
    <property type="project" value="GO_Central"/>
</dbReference>